<dbReference type="RefSeq" id="WP_285520735.1">
    <property type="nucleotide sequence ID" value="NZ_JASNGB010000003.1"/>
</dbReference>
<comment type="caution">
    <text evidence="1">The sequence shown here is derived from an EMBL/GenBank/DDBJ whole genome shotgun (WGS) entry which is preliminary data.</text>
</comment>
<dbReference type="EMBL" id="JASNGB010000003">
    <property type="protein sequence ID" value="MDL2342705.1"/>
    <property type="molecule type" value="Genomic_DNA"/>
</dbReference>
<gene>
    <name evidence="1" type="ORF">QOL99_00930</name>
</gene>
<reference evidence="1 2" key="1">
    <citation type="submission" date="2023-05" db="EMBL/GenBank/DDBJ databases">
        <authorList>
            <person name="Gao F."/>
        </authorList>
    </citation>
    <scope>NUCLEOTIDE SEQUENCE [LARGE SCALE GENOMIC DNA]</scope>
    <source>
        <strain evidence="1 2">MIMF12</strain>
    </source>
</reference>
<dbReference type="Proteomes" id="UP001302059">
    <property type="component" value="Unassembled WGS sequence"/>
</dbReference>
<accession>A0ABT7JCE3</accession>
<name>A0ABT7JCE3_9DEIO</name>
<keyword evidence="2" id="KW-1185">Reference proteome</keyword>
<organism evidence="1 2">
    <name type="scientific">Deinococcus rhizophilus</name>
    <dbReference type="NCBI Taxonomy" id="3049544"/>
    <lineage>
        <taxon>Bacteria</taxon>
        <taxon>Thermotogati</taxon>
        <taxon>Deinococcota</taxon>
        <taxon>Deinococci</taxon>
        <taxon>Deinococcales</taxon>
        <taxon>Deinococcaceae</taxon>
        <taxon>Deinococcus</taxon>
    </lineage>
</organism>
<evidence type="ECO:0000313" key="1">
    <source>
        <dbReference type="EMBL" id="MDL2342705.1"/>
    </source>
</evidence>
<evidence type="ECO:0000313" key="2">
    <source>
        <dbReference type="Proteomes" id="UP001302059"/>
    </source>
</evidence>
<sequence>MTDPPPSLAQMLSDLFPRQETRHIRWDPRSDPHNKQVYEAASPATLREFGTHLAEAAWPGPGALGLFPGFTPHGRKLPLTTWAMLDFDEHRPDDLQPLFELLRRQGLTVLFNGGTRDRGTHLWFLLNRPIPVRQAYASLKFLQRVVRELVGITIELRPSSPSGQGVGVFLPYRGAELDGYGANPLVDFATSEILSLPELASGPRQDAADFIRLGTSRSVQRFTCGKARPRHPWHPRLESVILEGEKTDRWDDELERLEELWEEGRRHSLTVAATCHGLNCGVPGEEIRRDLLDLARGCQDDELSERERAIGGVLARHGRGETISATHFYEEAGVPPPSKVSSIVRETIGELVDAMMADPWKTTAGKSARSVYKALLRLGWHHGHDHPEGAEVSVAWTQLEREANVGSTATLQNSLALLEQRGLLRRGLSPQGDKSGSFILLTTNRSTHITEEETRGYFSSSLHLRNGRGKLGKTAEQLFDLLLYFGPQSLAELAQRMDARPYDLHKHRDKLLIAGAIQEDQDGILCASPEMESHFARRFQEDGSLTAEERQEARIRERMARYRARRARWQRA</sequence>
<protein>
    <recommendedName>
        <fullName evidence="3">Primase C-terminal 1 domain-containing protein</fullName>
    </recommendedName>
</protein>
<evidence type="ECO:0008006" key="3">
    <source>
        <dbReference type="Google" id="ProtNLM"/>
    </source>
</evidence>
<proteinExistence type="predicted"/>